<feature type="transmembrane region" description="Helical" evidence="1">
    <location>
        <begin position="85"/>
        <end position="105"/>
    </location>
</feature>
<accession>A0A7K0DKL0</accession>
<protein>
    <recommendedName>
        <fullName evidence="2">Phosphatidic acid phosphatase type 2/haloperoxidase domain-containing protein</fullName>
    </recommendedName>
</protein>
<dbReference type="SUPFAM" id="SSF48317">
    <property type="entry name" value="Acid phosphatase/Vanadium-dependent haloperoxidase"/>
    <property type="match status" value="1"/>
</dbReference>
<evidence type="ECO:0000259" key="2">
    <source>
        <dbReference type="Pfam" id="PF01569"/>
    </source>
</evidence>
<reference evidence="3 4" key="1">
    <citation type="submission" date="2019-10" db="EMBL/GenBank/DDBJ databases">
        <title>Nocardia macrotermitis sp. nov. and Nocardia aurantia sp. nov., isolated from the gut of fungus growing-termite Macrotermes natalensis.</title>
        <authorList>
            <person name="Benndorf R."/>
            <person name="Schwitalla J."/>
            <person name="Martin K."/>
            <person name="De Beer W."/>
            <person name="Kaster A.-K."/>
            <person name="Vollmers J."/>
            <person name="Poulsen M."/>
            <person name="Beemelmanns C."/>
        </authorList>
    </citation>
    <scope>NUCLEOTIDE SEQUENCE [LARGE SCALE GENOMIC DNA]</scope>
    <source>
        <strain evidence="3 4">RB56</strain>
    </source>
</reference>
<dbReference type="EMBL" id="WEGI01000003">
    <property type="protein sequence ID" value="MQY26249.1"/>
    <property type="molecule type" value="Genomic_DNA"/>
</dbReference>
<evidence type="ECO:0000256" key="1">
    <source>
        <dbReference type="SAM" id="Phobius"/>
    </source>
</evidence>
<dbReference type="OrthoDB" id="4571073at2"/>
<dbReference type="Pfam" id="PF01569">
    <property type="entry name" value="PAP2"/>
    <property type="match status" value="1"/>
</dbReference>
<organism evidence="3 4">
    <name type="scientific">Nocardia aurantia</name>
    <dbReference type="NCBI Taxonomy" id="2585199"/>
    <lineage>
        <taxon>Bacteria</taxon>
        <taxon>Bacillati</taxon>
        <taxon>Actinomycetota</taxon>
        <taxon>Actinomycetes</taxon>
        <taxon>Mycobacteriales</taxon>
        <taxon>Nocardiaceae</taxon>
        <taxon>Nocardia</taxon>
    </lineage>
</organism>
<keyword evidence="4" id="KW-1185">Reference proteome</keyword>
<feature type="transmembrane region" description="Helical" evidence="1">
    <location>
        <begin position="54"/>
        <end position="78"/>
    </location>
</feature>
<dbReference type="AlphaFoldDB" id="A0A7K0DKL0"/>
<dbReference type="RefSeq" id="WP_153340221.1">
    <property type="nucleotide sequence ID" value="NZ_WEGI01000003.1"/>
</dbReference>
<keyword evidence="1" id="KW-0812">Transmembrane</keyword>
<feature type="transmembrane region" description="Helical" evidence="1">
    <location>
        <begin position="146"/>
        <end position="168"/>
    </location>
</feature>
<keyword evidence="1" id="KW-0472">Membrane</keyword>
<proteinExistence type="predicted"/>
<feature type="domain" description="Phosphatidic acid phosphatase type 2/haloperoxidase" evidence="2">
    <location>
        <begin position="117"/>
        <end position="193"/>
    </location>
</feature>
<dbReference type="InterPro" id="IPR000326">
    <property type="entry name" value="PAP2/HPO"/>
</dbReference>
<dbReference type="Gene3D" id="1.20.144.10">
    <property type="entry name" value="Phosphatidic acid phosphatase type 2/haloperoxidase"/>
    <property type="match status" value="1"/>
</dbReference>
<gene>
    <name evidence="3" type="ORF">NRB56_18120</name>
</gene>
<dbReference type="Proteomes" id="UP000431401">
    <property type="component" value="Unassembled WGS sequence"/>
</dbReference>
<comment type="caution">
    <text evidence="3">The sequence shown here is derived from an EMBL/GenBank/DDBJ whole genome shotgun (WGS) entry which is preliminary data.</text>
</comment>
<keyword evidence="1" id="KW-1133">Transmembrane helix</keyword>
<feature type="transmembrane region" description="Helical" evidence="1">
    <location>
        <begin position="174"/>
        <end position="192"/>
    </location>
</feature>
<dbReference type="InterPro" id="IPR036938">
    <property type="entry name" value="PAP2/HPO_sf"/>
</dbReference>
<name>A0A7K0DKL0_9NOCA</name>
<evidence type="ECO:0000313" key="4">
    <source>
        <dbReference type="Proteomes" id="UP000431401"/>
    </source>
</evidence>
<sequence length="198" mass="20553">MYRSIPDLRLTAVVAVGVLVTVLVPLTVPADGGPAATDRVLEEGLQRAGDRDPGLFAALVIPSNGYVLIPLLLLGVLLYARGGNLFAAGFLLVAPELAVAINTWALKPLWHRQLHDYLAYPSGHTVQFVAIATAFVLVAADGRTRIAVGVVAAVVLVPVGAGMVGLGYHHPTDIVGGAGAAVALVTAMYAGADRLRRH</sequence>
<evidence type="ECO:0000313" key="3">
    <source>
        <dbReference type="EMBL" id="MQY26249.1"/>
    </source>
</evidence>
<feature type="transmembrane region" description="Helical" evidence="1">
    <location>
        <begin position="117"/>
        <end position="139"/>
    </location>
</feature>